<name>C1MJA7_MICPC</name>
<keyword evidence="8" id="KW-1185">Reference proteome</keyword>
<dbReference type="KEGG" id="mpp:MICPUCDRAFT_7662"/>
<dbReference type="PROSITE" id="PS00108">
    <property type="entry name" value="PROTEIN_KINASE_ST"/>
    <property type="match status" value="1"/>
</dbReference>
<keyword evidence="2" id="KW-0808">Transferase</keyword>
<dbReference type="InterPro" id="IPR008271">
    <property type="entry name" value="Ser/Thr_kinase_AS"/>
</dbReference>
<evidence type="ECO:0000256" key="2">
    <source>
        <dbReference type="ARBA" id="ARBA00022679"/>
    </source>
</evidence>
<dbReference type="GO" id="GO:0005524">
    <property type="term" value="F:ATP binding"/>
    <property type="evidence" value="ECO:0007669"/>
    <property type="project" value="UniProtKB-KW"/>
</dbReference>
<evidence type="ECO:0000256" key="3">
    <source>
        <dbReference type="ARBA" id="ARBA00022741"/>
    </source>
</evidence>
<reference evidence="7 8" key="1">
    <citation type="journal article" date="2009" name="Science">
        <title>Green evolution and dynamic adaptations revealed by genomes of the marine picoeukaryotes Micromonas.</title>
        <authorList>
            <person name="Worden A.Z."/>
            <person name="Lee J.H."/>
            <person name="Mock T."/>
            <person name="Rouze P."/>
            <person name="Simmons M.P."/>
            <person name="Aerts A.L."/>
            <person name="Allen A.E."/>
            <person name="Cuvelier M.L."/>
            <person name="Derelle E."/>
            <person name="Everett M.V."/>
            <person name="Foulon E."/>
            <person name="Grimwood J."/>
            <person name="Gundlach H."/>
            <person name="Henrissat B."/>
            <person name="Napoli C."/>
            <person name="McDonald S.M."/>
            <person name="Parker M.S."/>
            <person name="Rombauts S."/>
            <person name="Salamov A."/>
            <person name="Von Dassow P."/>
            <person name="Badger J.H."/>
            <person name="Coutinho P.M."/>
            <person name="Demir E."/>
            <person name="Dubchak I."/>
            <person name="Gentemann C."/>
            <person name="Eikrem W."/>
            <person name="Gready J.E."/>
            <person name="John U."/>
            <person name="Lanier W."/>
            <person name="Lindquist E.A."/>
            <person name="Lucas S."/>
            <person name="Mayer K.F."/>
            <person name="Moreau H."/>
            <person name="Not F."/>
            <person name="Otillar R."/>
            <person name="Panaud O."/>
            <person name="Pangilinan J."/>
            <person name="Paulsen I."/>
            <person name="Piegu B."/>
            <person name="Poliakov A."/>
            <person name="Robbens S."/>
            <person name="Schmutz J."/>
            <person name="Toulza E."/>
            <person name="Wyss T."/>
            <person name="Zelensky A."/>
            <person name="Zhou K."/>
            <person name="Armbrust E.V."/>
            <person name="Bhattacharya D."/>
            <person name="Goodenough U.W."/>
            <person name="Van de Peer Y."/>
            <person name="Grigoriev I.V."/>
        </authorList>
    </citation>
    <scope>NUCLEOTIDE SEQUENCE [LARGE SCALE GENOMIC DNA]</scope>
    <source>
        <strain evidence="7 8">CCMP1545</strain>
    </source>
</reference>
<dbReference type="EMBL" id="GG663735">
    <property type="protein sequence ID" value="EEH61053.1"/>
    <property type="molecule type" value="Genomic_DNA"/>
</dbReference>
<sequence length="157" mass="17104">HDNVVFLLDAFASEDALVMIFPLARGGDLRGAIRRRRRARERFRARDVWTIFRGVARGLAHLHARGIAHRDVKPANVLLGDCDSSSSSSSFADVKLADLGLAVRVPDADDARPLRSKVGTPFYLAPEVVRGGGYGLAADVWSLGCLLYELASSRSPF</sequence>
<proteinExistence type="predicted"/>
<dbReference type="GeneID" id="9680310"/>
<feature type="domain" description="Protein kinase" evidence="6">
    <location>
        <begin position="1"/>
        <end position="157"/>
    </location>
</feature>
<dbReference type="EC" id="2.7.11.1" evidence="1"/>
<dbReference type="OrthoDB" id="25592at2759"/>
<feature type="non-terminal residue" evidence="7">
    <location>
        <position position="1"/>
    </location>
</feature>
<dbReference type="InterPro" id="IPR011009">
    <property type="entry name" value="Kinase-like_dom_sf"/>
</dbReference>
<evidence type="ECO:0000256" key="1">
    <source>
        <dbReference type="ARBA" id="ARBA00012513"/>
    </source>
</evidence>
<evidence type="ECO:0000256" key="4">
    <source>
        <dbReference type="ARBA" id="ARBA00022777"/>
    </source>
</evidence>
<protein>
    <recommendedName>
        <fullName evidence="1">non-specific serine/threonine protein kinase</fullName>
        <ecNumber evidence="1">2.7.11.1</ecNumber>
    </recommendedName>
</protein>
<organism evidence="8">
    <name type="scientific">Micromonas pusilla (strain CCMP1545)</name>
    <name type="common">Picoplanktonic green alga</name>
    <dbReference type="NCBI Taxonomy" id="564608"/>
    <lineage>
        <taxon>Eukaryota</taxon>
        <taxon>Viridiplantae</taxon>
        <taxon>Chlorophyta</taxon>
        <taxon>Mamiellophyceae</taxon>
        <taxon>Mamiellales</taxon>
        <taxon>Mamiellaceae</taxon>
        <taxon>Micromonas</taxon>
    </lineage>
</organism>
<dbReference type="GO" id="GO:0004674">
    <property type="term" value="F:protein serine/threonine kinase activity"/>
    <property type="evidence" value="ECO:0007669"/>
    <property type="project" value="UniProtKB-EC"/>
</dbReference>
<dbReference type="STRING" id="564608.C1MJA7"/>
<dbReference type="SMART" id="SM00220">
    <property type="entry name" value="S_TKc"/>
    <property type="match status" value="1"/>
</dbReference>
<keyword evidence="3" id="KW-0547">Nucleotide-binding</keyword>
<dbReference type="PANTHER" id="PTHR43671">
    <property type="entry name" value="SERINE/THREONINE-PROTEIN KINASE NEK"/>
    <property type="match status" value="1"/>
</dbReference>
<dbReference type="OMA" id="MIFPLAR"/>
<keyword evidence="5" id="KW-0067">ATP-binding</keyword>
<keyword evidence="4" id="KW-0418">Kinase</keyword>
<dbReference type="InterPro" id="IPR000719">
    <property type="entry name" value="Prot_kinase_dom"/>
</dbReference>
<feature type="non-terminal residue" evidence="7">
    <location>
        <position position="157"/>
    </location>
</feature>
<dbReference type="Proteomes" id="UP000001876">
    <property type="component" value="Unassembled WGS sequence"/>
</dbReference>
<dbReference type="eggNOG" id="KOG0591">
    <property type="taxonomic scope" value="Eukaryota"/>
</dbReference>
<dbReference type="Gene3D" id="1.10.510.10">
    <property type="entry name" value="Transferase(Phosphotransferase) domain 1"/>
    <property type="match status" value="1"/>
</dbReference>
<dbReference type="Pfam" id="PF00069">
    <property type="entry name" value="Pkinase"/>
    <property type="match status" value="1"/>
</dbReference>
<dbReference type="AlphaFoldDB" id="C1MJA7"/>
<accession>C1MJA7</accession>
<gene>
    <name evidence="7" type="ORF">MICPUCDRAFT_7662</name>
</gene>
<dbReference type="PANTHER" id="PTHR43671:SF13">
    <property type="entry name" value="SERINE_THREONINE-PROTEIN KINASE NEK2"/>
    <property type="match status" value="1"/>
</dbReference>
<evidence type="ECO:0000259" key="6">
    <source>
        <dbReference type="PROSITE" id="PS50011"/>
    </source>
</evidence>
<evidence type="ECO:0000313" key="7">
    <source>
        <dbReference type="EMBL" id="EEH61053.1"/>
    </source>
</evidence>
<dbReference type="PROSITE" id="PS50011">
    <property type="entry name" value="PROTEIN_KINASE_DOM"/>
    <property type="match status" value="1"/>
</dbReference>
<dbReference type="SUPFAM" id="SSF56112">
    <property type="entry name" value="Protein kinase-like (PK-like)"/>
    <property type="match status" value="1"/>
</dbReference>
<evidence type="ECO:0000256" key="5">
    <source>
        <dbReference type="ARBA" id="ARBA00022840"/>
    </source>
</evidence>
<evidence type="ECO:0000313" key="8">
    <source>
        <dbReference type="Proteomes" id="UP000001876"/>
    </source>
</evidence>
<dbReference type="RefSeq" id="XP_003055801.1">
    <property type="nucleotide sequence ID" value="XM_003055755.1"/>
</dbReference>
<dbReference type="InterPro" id="IPR050660">
    <property type="entry name" value="NEK_Ser/Thr_kinase"/>
</dbReference>